<dbReference type="Proteomes" id="UP000229600">
    <property type="component" value="Unassembled WGS sequence"/>
</dbReference>
<dbReference type="Gene3D" id="3.40.50.300">
    <property type="entry name" value="P-loop containing nucleotide triphosphate hydrolases"/>
    <property type="match status" value="1"/>
</dbReference>
<sequence>MPFIDLVVGGPDMSGTGTQIEDIISFFQSKGKKVRDMRRTEVDALFHAEIFSHINQNHVNLGSFLSDESIDHDDKIAFLWQAYELLSGGGTNEDLKIASCVKNLVSSYINPNSSDVWIFEEPTKRAAGQKNRAIEQHRSQYESETDPIAAALSHQNYRIDEFLRFRRVLRQKGKIIIRSRSEESACYQIYHPQKLKNGISLKDYLSLPGHKIAFSHPPTHIFIVCAPKNWTKDEYLELKKQRSGNRLVDDYESKAEYQLLVNFRYASLWVEKLYEVGCALYGAKPPQIIRFDIYKPKEVIKLEMQKALETILEKSFE</sequence>
<proteinExistence type="predicted"/>
<protein>
    <recommendedName>
        <fullName evidence="3">Thymidylate kinase-like domain-containing protein</fullName>
    </recommendedName>
</protein>
<comment type="caution">
    <text evidence="1">The sequence shown here is derived from an EMBL/GenBank/DDBJ whole genome shotgun (WGS) entry which is preliminary data.</text>
</comment>
<accession>A0A2H0N697</accession>
<evidence type="ECO:0000313" key="1">
    <source>
        <dbReference type="EMBL" id="PIR04430.1"/>
    </source>
</evidence>
<evidence type="ECO:0000313" key="2">
    <source>
        <dbReference type="Proteomes" id="UP000229600"/>
    </source>
</evidence>
<reference evidence="1 2" key="1">
    <citation type="submission" date="2017-09" db="EMBL/GenBank/DDBJ databases">
        <title>Depth-based differentiation of microbial function through sediment-hosted aquifers and enrichment of novel symbionts in the deep terrestrial subsurface.</title>
        <authorList>
            <person name="Probst A.J."/>
            <person name="Ladd B."/>
            <person name="Jarett J.K."/>
            <person name="Geller-Mcgrath D.E."/>
            <person name="Sieber C.M."/>
            <person name="Emerson J.B."/>
            <person name="Anantharaman K."/>
            <person name="Thomas B.C."/>
            <person name="Malmstrom R."/>
            <person name="Stieglmeier M."/>
            <person name="Klingl A."/>
            <person name="Woyke T."/>
            <person name="Ryan C.M."/>
            <person name="Banfield J.F."/>
        </authorList>
    </citation>
    <scope>NUCLEOTIDE SEQUENCE [LARGE SCALE GENOMIC DNA]</scope>
    <source>
        <strain evidence="1">CG11_big_fil_rev_8_21_14_0_20_39_34</strain>
    </source>
</reference>
<dbReference type="InterPro" id="IPR027417">
    <property type="entry name" value="P-loop_NTPase"/>
</dbReference>
<dbReference type="EMBL" id="PCWN01000003">
    <property type="protein sequence ID" value="PIR04430.1"/>
    <property type="molecule type" value="Genomic_DNA"/>
</dbReference>
<organism evidence="1 2">
    <name type="scientific">Candidatus Magasanikbacteria bacterium CG11_big_fil_rev_8_21_14_0_20_39_34</name>
    <dbReference type="NCBI Taxonomy" id="1974653"/>
    <lineage>
        <taxon>Bacteria</taxon>
        <taxon>Candidatus Magasanikiibacteriota</taxon>
    </lineage>
</organism>
<dbReference type="AlphaFoldDB" id="A0A2H0N697"/>
<gene>
    <name evidence="1" type="ORF">COV59_01115</name>
</gene>
<name>A0A2H0N697_9BACT</name>
<evidence type="ECO:0008006" key="3">
    <source>
        <dbReference type="Google" id="ProtNLM"/>
    </source>
</evidence>